<reference evidence="6 7" key="1">
    <citation type="journal article" date="2013" name="PLoS ONE">
        <title>Genomic and secretomic analyses reveal unique features of the lignocellulolytic enzyme system of Penicillium decumbens.</title>
        <authorList>
            <person name="Liu G."/>
            <person name="Zhang L."/>
            <person name="Wei X."/>
            <person name="Zou G."/>
            <person name="Qin Y."/>
            <person name="Ma L."/>
            <person name="Li J."/>
            <person name="Zheng H."/>
            <person name="Wang S."/>
            <person name="Wang C."/>
            <person name="Xun L."/>
            <person name="Zhao G.-P."/>
            <person name="Zhou Z."/>
            <person name="Qu Y."/>
        </authorList>
    </citation>
    <scope>NUCLEOTIDE SEQUENCE [LARGE SCALE GENOMIC DNA]</scope>
    <source>
        <strain evidence="7">114-2 / CGMCC 5302</strain>
    </source>
</reference>
<dbReference type="GO" id="GO:0008270">
    <property type="term" value="F:zinc ion binding"/>
    <property type="evidence" value="ECO:0007669"/>
    <property type="project" value="InterPro"/>
</dbReference>
<evidence type="ECO:0000313" key="6">
    <source>
        <dbReference type="EMBL" id="EPS29783.1"/>
    </source>
</evidence>
<proteinExistence type="predicted"/>
<dbReference type="Pfam" id="PF00172">
    <property type="entry name" value="Zn_clus"/>
    <property type="match status" value="1"/>
</dbReference>
<dbReference type="CDD" id="cd00067">
    <property type="entry name" value="GAL4"/>
    <property type="match status" value="1"/>
</dbReference>
<evidence type="ECO:0000256" key="1">
    <source>
        <dbReference type="ARBA" id="ARBA00023015"/>
    </source>
</evidence>
<evidence type="ECO:0000256" key="2">
    <source>
        <dbReference type="ARBA" id="ARBA00023125"/>
    </source>
</evidence>
<dbReference type="Proteomes" id="UP000019376">
    <property type="component" value="Unassembled WGS sequence"/>
</dbReference>
<evidence type="ECO:0000256" key="4">
    <source>
        <dbReference type="ARBA" id="ARBA00023242"/>
    </source>
</evidence>
<dbReference type="AlphaFoldDB" id="S8AUG5"/>
<evidence type="ECO:0000259" key="5">
    <source>
        <dbReference type="PROSITE" id="PS50048"/>
    </source>
</evidence>
<keyword evidence="4" id="KW-0539">Nucleus</keyword>
<keyword evidence="3" id="KW-0804">Transcription</keyword>
<dbReference type="InterPro" id="IPR050675">
    <property type="entry name" value="OAF3"/>
</dbReference>
<keyword evidence="1" id="KW-0805">Transcription regulation</keyword>
<keyword evidence="7" id="KW-1185">Reference proteome</keyword>
<feature type="domain" description="Zn(2)-C6 fungal-type" evidence="5">
    <location>
        <begin position="21"/>
        <end position="52"/>
    </location>
</feature>
<dbReference type="InterPro" id="IPR001138">
    <property type="entry name" value="Zn2Cys6_DnaBD"/>
</dbReference>
<dbReference type="SUPFAM" id="SSF57701">
    <property type="entry name" value="Zn2/Cys6 DNA-binding domain"/>
    <property type="match status" value="1"/>
</dbReference>
<dbReference type="PROSITE" id="PS50048">
    <property type="entry name" value="ZN2_CY6_FUNGAL_2"/>
    <property type="match status" value="1"/>
</dbReference>
<dbReference type="GO" id="GO:0003677">
    <property type="term" value="F:DNA binding"/>
    <property type="evidence" value="ECO:0007669"/>
    <property type="project" value="UniProtKB-KW"/>
</dbReference>
<name>S8AUG5_PENO1</name>
<dbReference type="OrthoDB" id="4330117at2759"/>
<dbReference type="InterPro" id="IPR036864">
    <property type="entry name" value="Zn2-C6_fun-type_DNA-bd_sf"/>
</dbReference>
<dbReference type="Gene3D" id="4.10.240.10">
    <property type="entry name" value="Zn(2)-C6 fungal-type DNA-binding domain"/>
    <property type="match status" value="1"/>
</dbReference>
<dbReference type="GO" id="GO:0000981">
    <property type="term" value="F:DNA-binding transcription factor activity, RNA polymerase II-specific"/>
    <property type="evidence" value="ECO:0007669"/>
    <property type="project" value="InterPro"/>
</dbReference>
<dbReference type="PANTHER" id="PTHR31069:SF31">
    <property type="entry name" value="MONODICTYPHENONE CLUSTER TRANSCRIPTION FACTOR-RELATED"/>
    <property type="match status" value="1"/>
</dbReference>
<dbReference type="PROSITE" id="PS00463">
    <property type="entry name" value="ZN2_CY6_FUNGAL_1"/>
    <property type="match status" value="1"/>
</dbReference>
<protein>
    <recommendedName>
        <fullName evidence="5">Zn(2)-C6 fungal-type domain-containing protein</fullName>
    </recommendedName>
</protein>
<dbReference type="HOGENOM" id="CLU_052542_0_0_1"/>
<dbReference type="SMART" id="SM00066">
    <property type="entry name" value="GAL4"/>
    <property type="match status" value="1"/>
</dbReference>
<accession>S8AUG5</accession>
<dbReference type="PANTHER" id="PTHR31069">
    <property type="entry name" value="OLEATE-ACTIVATED TRANSCRIPTION FACTOR 1-RELATED"/>
    <property type="match status" value="1"/>
</dbReference>
<evidence type="ECO:0000313" key="7">
    <source>
        <dbReference type="Proteomes" id="UP000019376"/>
    </source>
</evidence>
<organism evidence="6 7">
    <name type="scientific">Penicillium oxalicum (strain 114-2 / CGMCC 5302)</name>
    <name type="common">Penicillium decumbens</name>
    <dbReference type="NCBI Taxonomy" id="933388"/>
    <lineage>
        <taxon>Eukaryota</taxon>
        <taxon>Fungi</taxon>
        <taxon>Dikarya</taxon>
        <taxon>Ascomycota</taxon>
        <taxon>Pezizomycotina</taxon>
        <taxon>Eurotiomycetes</taxon>
        <taxon>Eurotiomycetidae</taxon>
        <taxon>Eurotiales</taxon>
        <taxon>Aspergillaceae</taxon>
        <taxon>Penicillium</taxon>
    </lineage>
</organism>
<evidence type="ECO:0000256" key="3">
    <source>
        <dbReference type="ARBA" id="ARBA00023163"/>
    </source>
</evidence>
<sequence length="429" mass="47173">MLADSGENQRGGSDVPKLRTACENCRQSKVKCNISGKSMCTRCLRNGLQCQYGFANRSGKPKGSKNRATLRKLGELPDEKPPVRTFRSARNGTAAERRGSFSTRDLVGSNVDRTALENHTGFIPGPSHRWDSPSSLDNGALPVPLCSPLGIPMAGLEDMTSSLLVRSEYPSSPETSSLMTFDSPEFCMRSPPLSDSMPSPYVPLALCECNDMQMLNFNRLGQLLANPQCLRVDQSLQIIKTTFAVGQVFLQCQLCTKEHSNLLLLTSTLDVAMQFFERWVLRQSNRAPDAEPQSIRYGYYEVCQEEAAQIQGLLLRSLLRQGKGLLSMLDVAVTTNPTDPESLSMTTRLDVSQEIDSIWVSSEDCFSPTAETEAETETQTSVEWMSDGDPQKQYLLSNIAGLQARLDVFLRSESIGGCICGCQSTLCSS</sequence>
<keyword evidence="2" id="KW-0238">DNA-binding</keyword>
<gene>
    <name evidence="6" type="ORF">PDE_04733</name>
</gene>
<dbReference type="PhylomeDB" id="S8AUG5"/>
<dbReference type="EMBL" id="KB644412">
    <property type="protein sequence ID" value="EPS29783.1"/>
    <property type="molecule type" value="Genomic_DNA"/>
</dbReference>